<protein>
    <submittedName>
        <fullName evidence="2">Putative oxygenase</fullName>
    </submittedName>
</protein>
<dbReference type="EMBL" id="AB469822">
    <property type="protein sequence ID" value="BAG84252.1"/>
    <property type="molecule type" value="Genomic_DNA"/>
</dbReference>
<sequence length="326" mass="36622">MRCSPSSGTRWRVRRTPAGARRRPRNGWGRPSSCGVIRPVRRCAHVVRTDGGPRHLPRRPLVREQAGLVWLWWGAERETYPEPWLPPEVGRRPGVHVTSSWERPVSPLRYQAGLLDLYHAPDRHHGWWYSRLDYAVHGTLRALWFDGRARYLAGCELADHRLDVDGDTVRSSFRLAQRGGDPALDERFTLVITPGMVHVQSPRLDFTVWLTPVDHRRTLLFFRWYEVAALAPYLRFPLLRAALPALMMLCQRLVPARQIVRMAAGAPTGATAGPAPACRRPAGRTAPALPYAAWRGRAGARRPAAGSPGTARLRQAAGLPQDSPRL</sequence>
<organism evidence="2">
    <name type="scientific">Streptomyces griseoviridis</name>
    <dbReference type="NCBI Taxonomy" id="45398"/>
    <lineage>
        <taxon>Bacteria</taxon>
        <taxon>Bacillati</taxon>
        <taxon>Actinomycetota</taxon>
        <taxon>Actinomycetes</taxon>
        <taxon>Kitasatosporales</taxon>
        <taxon>Streptomycetaceae</taxon>
        <taxon>Streptomyces</taxon>
    </lineage>
</organism>
<proteinExistence type="predicted"/>
<feature type="compositionally biased region" description="Basic residues" evidence="1">
    <location>
        <begin position="11"/>
        <end position="25"/>
    </location>
</feature>
<dbReference type="SUPFAM" id="SSF55961">
    <property type="entry name" value="Bet v1-like"/>
    <property type="match status" value="1"/>
</dbReference>
<evidence type="ECO:0000313" key="2">
    <source>
        <dbReference type="EMBL" id="BAG84252.1"/>
    </source>
</evidence>
<evidence type="ECO:0000256" key="1">
    <source>
        <dbReference type="SAM" id="MobiDB-lite"/>
    </source>
</evidence>
<dbReference type="AlphaFoldDB" id="B6VRR2"/>
<feature type="compositionally biased region" description="Low complexity" evidence="1">
    <location>
        <begin position="297"/>
        <end position="312"/>
    </location>
</feature>
<gene>
    <name evidence="2" type="primary">rphG3</name>
</gene>
<name>B6VRR2_STRGD</name>
<accession>B6VRR2</accession>
<feature type="region of interest" description="Disordered" evidence="1">
    <location>
        <begin position="1"/>
        <end position="31"/>
    </location>
</feature>
<feature type="region of interest" description="Disordered" evidence="1">
    <location>
        <begin position="297"/>
        <end position="326"/>
    </location>
</feature>
<reference evidence="2" key="1">
    <citation type="journal article" date="2009" name="J. Antibiot.">
        <title>Prodigiosin biosynthesis gene cluster in the roseophilin producer Streptomyces griseoviridis.</title>
        <authorList>
            <person name="Kawasaki T."/>
            <person name="Sakurai F."/>
            <person name="Nagatsuka S."/>
            <person name="Hayakawa Y."/>
        </authorList>
    </citation>
    <scope>NUCLEOTIDE SEQUENCE</scope>
    <source>
        <strain evidence="2">2464-S5</strain>
    </source>
</reference>